<dbReference type="AlphaFoldDB" id="A0A1I3WSF2"/>
<evidence type="ECO:0000313" key="2">
    <source>
        <dbReference type="EMBL" id="SFK09381.1"/>
    </source>
</evidence>
<dbReference type="CDD" id="cd00586">
    <property type="entry name" value="4HBT"/>
    <property type="match status" value="1"/>
</dbReference>
<evidence type="ECO:0000313" key="3">
    <source>
        <dbReference type="Proteomes" id="UP000199111"/>
    </source>
</evidence>
<dbReference type="SUPFAM" id="SSF54637">
    <property type="entry name" value="Thioesterase/thiol ester dehydrase-isomerase"/>
    <property type="match status" value="1"/>
</dbReference>
<dbReference type="PANTHER" id="PTHR31793:SF24">
    <property type="entry name" value="LONG-CHAIN ACYL-COA THIOESTERASE FADM"/>
    <property type="match status" value="1"/>
</dbReference>
<dbReference type="InterPro" id="IPR050563">
    <property type="entry name" value="4-hydroxybenzoyl-CoA_TE"/>
</dbReference>
<reference evidence="3" key="1">
    <citation type="submission" date="2016-10" db="EMBL/GenBank/DDBJ databases">
        <authorList>
            <person name="Varghese N."/>
            <person name="Submissions S."/>
        </authorList>
    </citation>
    <scope>NUCLEOTIDE SEQUENCE [LARGE SCALE GENOMIC DNA]</scope>
    <source>
        <strain evidence="3">CGMCC 4.2126</strain>
    </source>
</reference>
<dbReference type="Pfam" id="PF13279">
    <property type="entry name" value="4HBT_2"/>
    <property type="match status" value="1"/>
</dbReference>
<feature type="compositionally biased region" description="Basic and acidic residues" evidence="1">
    <location>
        <begin position="1"/>
        <end position="14"/>
    </location>
</feature>
<protein>
    <submittedName>
        <fullName evidence="2">Acyl-CoA thioester hydrolase</fullName>
    </submittedName>
</protein>
<feature type="region of interest" description="Disordered" evidence="1">
    <location>
        <begin position="1"/>
        <end position="47"/>
    </location>
</feature>
<evidence type="ECO:0000256" key="1">
    <source>
        <dbReference type="SAM" id="MobiDB-lite"/>
    </source>
</evidence>
<proteinExistence type="predicted"/>
<keyword evidence="2" id="KW-0378">Hydrolase</keyword>
<organism evidence="2 3">
    <name type="scientific">Streptosporangium canum</name>
    <dbReference type="NCBI Taxonomy" id="324952"/>
    <lineage>
        <taxon>Bacteria</taxon>
        <taxon>Bacillati</taxon>
        <taxon>Actinomycetota</taxon>
        <taxon>Actinomycetes</taxon>
        <taxon>Streptosporangiales</taxon>
        <taxon>Streptosporangiaceae</taxon>
        <taxon>Streptosporangium</taxon>
    </lineage>
</organism>
<dbReference type="Proteomes" id="UP000199111">
    <property type="component" value="Unassembled WGS sequence"/>
</dbReference>
<keyword evidence="3" id="KW-1185">Reference proteome</keyword>
<sequence length="184" mass="20842">MSGMDDNPRLRTGEHVNASGVSGQGAPDGVSGQRVSDGVSGQGAADDVSRAHRHVFPRAVRFADVDSLGHVNNVRFFDYLEDARLEMFHIDLHREGGTPFRGLVVARHEIDYRRPLTFRADPVRVESWVTEIRPVRFTLDYEIRDGEEIFVRARSVMVAYDVERAGPRRLNPYELSYLRRFTAG</sequence>
<gene>
    <name evidence="2" type="ORF">SAMN05216275_11758</name>
</gene>
<accession>A0A1I3WSF2</accession>
<dbReference type="Gene3D" id="3.10.129.10">
    <property type="entry name" value="Hotdog Thioesterase"/>
    <property type="match status" value="1"/>
</dbReference>
<dbReference type="EMBL" id="FOQY01000017">
    <property type="protein sequence ID" value="SFK09381.1"/>
    <property type="molecule type" value="Genomic_DNA"/>
</dbReference>
<dbReference type="GO" id="GO:0047617">
    <property type="term" value="F:fatty acyl-CoA hydrolase activity"/>
    <property type="evidence" value="ECO:0007669"/>
    <property type="project" value="TreeGrafter"/>
</dbReference>
<name>A0A1I3WSF2_9ACTN</name>
<dbReference type="PANTHER" id="PTHR31793">
    <property type="entry name" value="4-HYDROXYBENZOYL-COA THIOESTERASE FAMILY MEMBER"/>
    <property type="match status" value="1"/>
</dbReference>
<dbReference type="InterPro" id="IPR029069">
    <property type="entry name" value="HotDog_dom_sf"/>
</dbReference>